<dbReference type="Gene3D" id="3.40.50.300">
    <property type="entry name" value="P-loop containing nucleotide triphosphate hydrolases"/>
    <property type="match status" value="2"/>
</dbReference>
<feature type="region of interest" description="Disordered" evidence="6">
    <location>
        <begin position="334"/>
        <end position="356"/>
    </location>
</feature>
<evidence type="ECO:0000313" key="9">
    <source>
        <dbReference type="Proteomes" id="UP000266841"/>
    </source>
</evidence>
<dbReference type="GO" id="GO:0009378">
    <property type="term" value="F:four-way junction helicase activity"/>
    <property type="evidence" value="ECO:0007669"/>
    <property type="project" value="TreeGrafter"/>
</dbReference>
<protein>
    <recommendedName>
        <fullName evidence="5">DNA 3'-5' helicase</fullName>
        <ecNumber evidence="5">5.6.2.4</ecNumber>
    </recommendedName>
</protein>
<proteinExistence type="inferred from homology"/>
<sequence length="502" mass="56165">MDVPPASGDSSDSDDCAPLASLASSLYPWRPPSVTEKVRKTRKGGRTERGPDADSEDSAGSSSSSSSSSSGHDSLESDGSLAGDDEEDTSGCDPAICDPIYPTYLCGNATRCLENRDTEEVPDRRHLSARHTEGRDALSYSKDWRWEVSGATRLGDNPSRRNDIDGAPHMEELKKLLLDFVPEDGRSIILYISPQNLQPDSKWYQTMQQLAKDGSISAICIDEVHAVVECHDEFRPEFQSAIETINSLVKMSKEHNDGKLVPLLVMSATFRRKDQRQFNSMISRKPSAVIWGEMKRRGTRIAVQVVGDISGEIKKQMEAENSLRRLAEKVLNELDDKATKRETAPQDESETEPKEKRRAVPIYGKIGVMLKAFLMEAFRGNFDDLNVSIMPCTSAANCGISSKRCFRVYRHGMPPNLYDLIQEMGRVDRQLIGGDFVYFVYIDVPSYIELFVRCMKGGTSSVRSRHLRQLQEVLEFLGVNGFLSIFGWWFLGVKMSDFNTAK</sequence>
<dbReference type="AlphaFoldDB" id="K0RFT1"/>
<evidence type="ECO:0000256" key="7">
    <source>
        <dbReference type="SAM" id="Phobius"/>
    </source>
</evidence>
<evidence type="ECO:0000256" key="1">
    <source>
        <dbReference type="ARBA" id="ARBA00005446"/>
    </source>
</evidence>
<feature type="transmembrane region" description="Helical" evidence="7">
    <location>
        <begin position="436"/>
        <end position="452"/>
    </location>
</feature>
<dbReference type="SUPFAM" id="SSF52540">
    <property type="entry name" value="P-loop containing nucleoside triphosphate hydrolases"/>
    <property type="match status" value="1"/>
</dbReference>
<dbReference type="GO" id="GO:0000724">
    <property type="term" value="P:double-strand break repair via homologous recombination"/>
    <property type="evidence" value="ECO:0007669"/>
    <property type="project" value="TreeGrafter"/>
</dbReference>
<accession>K0RFT1</accession>
<feature type="transmembrane region" description="Helical" evidence="7">
    <location>
        <begin position="473"/>
        <end position="491"/>
    </location>
</feature>
<dbReference type="GO" id="GO:0005694">
    <property type="term" value="C:chromosome"/>
    <property type="evidence" value="ECO:0007669"/>
    <property type="project" value="TreeGrafter"/>
</dbReference>
<keyword evidence="7" id="KW-1133">Transmembrane helix</keyword>
<comment type="caution">
    <text evidence="8">The sequence shown here is derived from an EMBL/GenBank/DDBJ whole genome shotgun (WGS) entry which is preliminary data.</text>
</comment>
<keyword evidence="3" id="KW-0413">Isomerase</keyword>
<dbReference type="Proteomes" id="UP000266841">
    <property type="component" value="Unassembled WGS sequence"/>
</dbReference>
<keyword evidence="7" id="KW-0812">Transmembrane</keyword>
<keyword evidence="9" id="KW-1185">Reference proteome</keyword>
<dbReference type="GO" id="GO:0003677">
    <property type="term" value="F:DNA binding"/>
    <property type="evidence" value="ECO:0007669"/>
    <property type="project" value="UniProtKB-KW"/>
</dbReference>
<dbReference type="EC" id="5.6.2.4" evidence="5"/>
<keyword evidence="7" id="KW-0472">Membrane</keyword>
<dbReference type="PANTHER" id="PTHR13710">
    <property type="entry name" value="DNA HELICASE RECQ FAMILY MEMBER"/>
    <property type="match status" value="1"/>
</dbReference>
<feature type="compositionally biased region" description="Low complexity" evidence="6">
    <location>
        <begin position="58"/>
        <end position="81"/>
    </location>
</feature>
<comment type="catalytic activity">
    <reaction evidence="4">
        <text>Couples ATP hydrolysis with the unwinding of duplex DNA by translocating in the 3'-5' direction.</text>
        <dbReference type="EC" id="5.6.2.4"/>
    </reaction>
</comment>
<evidence type="ECO:0000256" key="4">
    <source>
        <dbReference type="ARBA" id="ARBA00034617"/>
    </source>
</evidence>
<dbReference type="InterPro" id="IPR027417">
    <property type="entry name" value="P-loop_NTPase"/>
</dbReference>
<evidence type="ECO:0000256" key="5">
    <source>
        <dbReference type="ARBA" id="ARBA00034808"/>
    </source>
</evidence>
<dbReference type="PANTHER" id="PTHR13710:SF105">
    <property type="entry name" value="ATP-DEPENDENT DNA HELICASE Q1"/>
    <property type="match status" value="1"/>
</dbReference>
<evidence type="ECO:0000256" key="3">
    <source>
        <dbReference type="ARBA" id="ARBA00023235"/>
    </source>
</evidence>
<organism evidence="8 9">
    <name type="scientific">Thalassiosira oceanica</name>
    <name type="common">Marine diatom</name>
    <dbReference type="NCBI Taxonomy" id="159749"/>
    <lineage>
        <taxon>Eukaryota</taxon>
        <taxon>Sar</taxon>
        <taxon>Stramenopiles</taxon>
        <taxon>Ochrophyta</taxon>
        <taxon>Bacillariophyta</taxon>
        <taxon>Coscinodiscophyceae</taxon>
        <taxon>Thalassiosirophycidae</taxon>
        <taxon>Thalassiosirales</taxon>
        <taxon>Thalassiosiraceae</taxon>
        <taxon>Thalassiosira</taxon>
    </lineage>
</organism>
<evidence type="ECO:0000256" key="2">
    <source>
        <dbReference type="ARBA" id="ARBA00023125"/>
    </source>
</evidence>
<evidence type="ECO:0000256" key="6">
    <source>
        <dbReference type="SAM" id="MobiDB-lite"/>
    </source>
</evidence>
<dbReference type="EMBL" id="AGNL01039564">
    <property type="protein sequence ID" value="EJK52583.1"/>
    <property type="molecule type" value="Genomic_DNA"/>
</dbReference>
<comment type="similarity">
    <text evidence="1">Belongs to the helicase family. RecQ subfamily.</text>
</comment>
<keyword evidence="2" id="KW-0238">DNA-binding</keyword>
<dbReference type="GO" id="GO:0043138">
    <property type="term" value="F:3'-5' DNA helicase activity"/>
    <property type="evidence" value="ECO:0007669"/>
    <property type="project" value="UniProtKB-EC"/>
</dbReference>
<feature type="compositionally biased region" description="Basic and acidic residues" evidence="6">
    <location>
        <begin position="334"/>
        <end position="344"/>
    </location>
</feature>
<dbReference type="GO" id="GO:0005737">
    <property type="term" value="C:cytoplasm"/>
    <property type="evidence" value="ECO:0007669"/>
    <property type="project" value="TreeGrafter"/>
</dbReference>
<evidence type="ECO:0000313" key="8">
    <source>
        <dbReference type="EMBL" id="EJK52583.1"/>
    </source>
</evidence>
<gene>
    <name evidence="8" type="ORF">THAOC_28125</name>
</gene>
<reference evidence="8 9" key="1">
    <citation type="journal article" date="2012" name="Genome Biol.">
        <title>Genome and low-iron response of an oceanic diatom adapted to chronic iron limitation.</title>
        <authorList>
            <person name="Lommer M."/>
            <person name="Specht M."/>
            <person name="Roy A.S."/>
            <person name="Kraemer L."/>
            <person name="Andreson R."/>
            <person name="Gutowska M.A."/>
            <person name="Wolf J."/>
            <person name="Bergner S.V."/>
            <person name="Schilhabel M.B."/>
            <person name="Klostermeier U.C."/>
            <person name="Beiko R.G."/>
            <person name="Rosenstiel P."/>
            <person name="Hippler M."/>
            <person name="Laroche J."/>
        </authorList>
    </citation>
    <scope>NUCLEOTIDE SEQUENCE [LARGE SCALE GENOMIC DNA]</scope>
    <source>
        <strain evidence="8 9">CCMP1005</strain>
    </source>
</reference>
<name>K0RFT1_THAOC</name>
<feature type="region of interest" description="Disordered" evidence="6">
    <location>
        <begin position="1"/>
        <end position="94"/>
    </location>
</feature>